<dbReference type="PANTHER" id="PTHR34977">
    <property type="entry name" value="UPF0337 PROTEIN YJBJ"/>
    <property type="match status" value="1"/>
</dbReference>
<sequence>MMDKNDLKLQWKELKDKVQNQWDKISEQDFSEIKGDKDKLIETVQEKYNKTKEKAKKEVDSWLDNL</sequence>
<name>A0A4R7YWV8_9FIRM</name>
<dbReference type="InterPro" id="IPR036629">
    <property type="entry name" value="YjbJ_sf"/>
</dbReference>
<dbReference type="Proteomes" id="UP000294697">
    <property type="component" value="Unassembled WGS sequence"/>
</dbReference>
<dbReference type="SUPFAM" id="SSF69047">
    <property type="entry name" value="Hypothetical protein YjbJ"/>
    <property type="match status" value="1"/>
</dbReference>
<dbReference type="InterPro" id="IPR050423">
    <property type="entry name" value="UPF0337_stress_rsp"/>
</dbReference>
<dbReference type="EMBL" id="SODA01000018">
    <property type="protein sequence ID" value="TDW01860.1"/>
    <property type="molecule type" value="Genomic_DNA"/>
</dbReference>
<evidence type="ECO:0000313" key="2">
    <source>
        <dbReference type="Proteomes" id="UP000294697"/>
    </source>
</evidence>
<dbReference type="PANTHER" id="PTHR34977:SF1">
    <property type="entry name" value="UPF0337 PROTEIN YJBJ"/>
    <property type="match status" value="1"/>
</dbReference>
<dbReference type="Gene3D" id="1.10.1470.10">
    <property type="entry name" value="YjbJ"/>
    <property type="match status" value="1"/>
</dbReference>
<comment type="caution">
    <text evidence="1">The sequence shown here is derived from an EMBL/GenBank/DDBJ whole genome shotgun (WGS) entry which is preliminary data.</text>
</comment>
<protein>
    <recommendedName>
        <fullName evidence="3">CsbD-like domain-containing protein</fullName>
    </recommendedName>
</protein>
<dbReference type="AlphaFoldDB" id="A0A4R7YWV8"/>
<proteinExistence type="predicted"/>
<organism evidence="1 2">
    <name type="scientific">Halanaerobium saccharolyticum</name>
    <dbReference type="NCBI Taxonomy" id="43595"/>
    <lineage>
        <taxon>Bacteria</taxon>
        <taxon>Bacillati</taxon>
        <taxon>Bacillota</taxon>
        <taxon>Clostridia</taxon>
        <taxon>Halanaerobiales</taxon>
        <taxon>Halanaerobiaceae</taxon>
        <taxon>Halanaerobium</taxon>
    </lineage>
</organism>
<evidence type="ECO:0008006" key="3">
    <source>
        <dbReference type="Google" id="ProtNLM"/>
    </source>
</evidence>
<gene>
    <name evidence="1" type="ORF">C8C77_11816</name>
</gene>
<evidence type="ECO:0000313" key="1">
    <source>
        <dbReference type="EMBL" id="TDW01860.1"/>
    </source>
</evidence>
<accession>A0A4R7YWV8</accession>
<reference evidence="1 2" key="1">
    <citation type="submission" date="2019-03" db="EMBL/GenBank/DDBJ databases">
        <title>Subsurface microbial communities from deep shales in Ohio and West Virginia, USA.</title>
        <authorList>
            <person name="Wrighton K."/>
        </authorList>
    </citation>
    <scope>NUCLEOTIDE SEQUENCE [LARGE SCALE GENOMIC DNA]</scope>
    <source>
        <strain evidence="1 2">MSL9.2</strain>
    </source>
</reference>